<feature type="region of interest" description="Disordered" evidence="1">
    <location>
        <begin position="30"/>
        <end position="63"/>
    </location>
</feature>
<accession>A0A9D4V2J2</accession>
<evidence type="ECO:0000256" key="1">
    <source>
        <dbReference type="SAM" id="MobiDB-lite"/>
    </source>
</evidence>
<organism evidence="2 3">
    <name type="scientific">Adiantum capillus-veneris</name>
    <name type="common">Maidenhair fern</name>
    <dbReference type="NCBI Taxonomy" id="13818"/>
    <lineage>
        <taxon>Eukaryota</taxon>
        <taxon>Viridiplantae</taxon>
        <taxon>Streptophyta</taxon>
        <taxon>Embryophyta</taxon>
        <taxon>Tracheophyta</taxon>
        <taxon>Polypodiopsida</taxon>
        <taxon>Polypodiidae</taxon>
        <taxon>Polypodiales</taxon>
        <taxon>Pteridineae</taxon>
        <taxon>Pteridaceae</taxon>
        <taxon>Vittarioideae</taxon>
        <taxon>Adiantum</taxon>
    </lineage>
</organism>
<dbReference type="EMBL" id="JABFUD020000007">
    <property type="protein sequence ID" value="KAI5077802.1"/>
    <property type="molecule type" value="Genomic_DNA"/>
</dbReference>
<evidence type="ECO:0000313" key="2">
    <source>
        <dbReference type="EMBL" id="KAI5077802.1"/>
    </source>
</evidence>
<name>A0A9D4V2J2_ADICA</name>
<evidence type="ECO:0000313" key="3">
    <source>
        <dbReference type="Proteomes" id="UP000886520"/>
    </source>
</evidence>
<sequence length="63" mass="6011">MFGCRGYIREACDGAHVGVWGGCDLGGGGGGAADPTGGGVDKVGGQGGDRQVGSARPPQASGY</sequence>
<reference evidence="2" key="1">
    <citation type="submission" date="2021-01" db="EMBL/GenBank/DDBJ databases">
        <title>Adiantum capillus-veneris genome.</title>
        <authorList>
            <person name="Fang Y."/>
            <person name="Liao Q."/>
        </authorList>
    </citation>
    <scope>NUCLEOTIDE SEQUENCE</scope>
    <source>
        <strain evidence="2">H3</strain>
        <tissue evidence="2">Leaf</tissue>
    </source>
</reference>
<gene>
    <name evidence="2" type="ORF">GOP47_0007626</name>
</gene>
<proteinExistence type="predicted"/>
<dbReference type="Proteomes" id="UP000886520">
    <property type="component" value="Chromosome 7"/>
</dbReference>
<feature type="compositionally biased region" description="Gly residues" evidence="1">
    <location>
        <begin position="30"/>
        <end position="50"/>
    </location>
</feature>
<keyword evidence="3" id="KW-1185">Reference proteome</keyword>
<dbReference type="AlphaFoldDB" id="A0A9D4V2J2"/>
<protein>
    <submittedName>
        <fullName evidence="2">Uncharacterized protein</fullName>
    </submittedName>
</protein>
<comment type="caution">
    <text evidence="2">The sequence shown here is derived from an EMBL/GenBank/DDBJ whole genome shotgun (WGS) entry which is preliminary data.</text>
</comment>